<dbReference type="SUPFAM" id="SSF81606">
    <property type="entry name" value="PP2C-like"/>
    <property type="match status" value="1"/>
</dbReference>
<gene>
    <name evidence="3" type="ORF">ASEP1449_LOCUS8526</name>
</gene>
<dbReference type="Gene3D" id="3.60.40.10">
    <property type="entry name" value="PPM-type phosphatase domain"/>
    <property type="match status" value="1"/>
</dbReference>
<dbReference type="AlphaFoldDB" id="A0A7S2XMB4"/>
<feature type="compositionally biased region" description="Polar residues" evidence="1">
    <location>
        <begin position="20"/>
        <end position="35"/>
    </location>
</feature>
<proteinExistence type="predicted"/>
<evidence type="ECO:0000259" key="2">
    <source>
        <dbReference type="PROSITE" id="PS51746"/>
    </source>
</evidence>
<feature type="compositionally biased region" description="Polar residues" evidence="1">
    <location>
        <begin position="43"/>
        <end position="57"/>
    </location>
</feature>
<feature type="region of interest" description="Disordered" evidence="1">
    <location>
        <begin position="1"/>
        <end position="127"/>
    </location>
</feature>
<dbReference type="SMART" id="SM00332">
    <property type="entry name" value="PP2Cc"/>
    <property type="match status" value="1"/>
</dbReference>
<feature type="domain" description="PPM-type phosphatase" evidence="2">
    <location>
        <begin position="224"/>
        <end position="505"/>
    </location>
</feature>
<reference evidence="3" key="1">
    <citation type="submission" date="2021-01" db="EMBL/GenBank/DDBJ databases">
        <authorList>
            <person name="Corre E."/>
            <person name="Pelletier E."/>
            <person name="Niang G."/>
            <person name="Scheremetjew M."/>
            <person name="Finn R."/>
            <person name="Kale V."/>
            <person name="Holt S."/>
            <person name="Cochrane G."/>
            <person name="Meng A."/>
            <person name="Brown T."/>
            <person name="Cohen L."/>
        </authorList>
    </citation>
    <scope>NUCLEOTIDE SEQUENCE</scope>
    <source>
        <strain evidence="3">CCMP2084</strain>
    </source>
</reference>
<sequence length="521" mass="57606">MKSSIRRKKGDLRLPFGGRSPSQNSWNVHVQTTDDINIEATAVTPSPRNARSLSSPFSVPWKNRQTQEDSDSSDEDTPGKVVSPNAPRRKPPRVKSEKKTAKKKSTSKQSPEEEAEDGNESDTGISYRQHCMSTKSLLGTKSCMRKPSFMLKNSAEKGAVQVTPSPSSTESEFDEPNGEHPPELPGDVIRYSFRTAIGDGTEKQVASASVMERRDLRPNNCHLDVGHWSDKGGRGYMEDRYVIEDMGNVQLSDNDVFFHSDVKSNDRGNSGPPSLEVTWFGVYDGHGGERASQYCADWMCSFVRNQMSFPFDIGYAMKTAYHSLDDSFVGTGLPDGTTAVSVAVLGRQKVICANAGDSRAIIIREDGSIARLSRDHKPGVPDETRRITELGGRVVYWGRWRVEGLLAVSRAIGDASLKPYVTADPEICEYDIRPNDRFVVLASDGIWDVLDNKTVARIVLTFTTFIQQGEMVTDGDNLKWIARKLCDHAKACGSTDNLACIVVDLHDSQTKTSSSLFNPFY</sequence>
<dbReference type="InterPro" id="IPR015655">
    <property type="entry name" value="PP2C"/>
</dbReference>
<dbReference type="EMBL" id="HBHQ01012786">
    <property type="protein sequence ID" value="CAD9816694.1"/>
    <property type="molecule type" value="Transcribed_RNA"/>
</dbReference>
<organism evidence="3">
    <name type="scientific">Attheya septentrionalis</name>
    <dbReference type="NCBI Taxonomy" id="420275"/>
    <lineage>
        <taxon>Eukaryota</taxon>
        <taxon>Sar</taxon>
        <taxon>Stramenopiles</taxon>
        <taxon>Ochrophyta</taxon>
        <taxon>Bacillariophyta</taxon>
        <taxon>Coscinodiscophyceae</taxon>
        <taxon>Chaetocerotophycidae</taxon>
        <taxon>Chaetocerotales</taxon>
        <taxon>Attheyaceae</taxon>
        <taxon>Attheya</taxon>
    </lineage>
</organism>
<name>A0A7S2XMB4_9STRA</name>
<evidence type="ECO:0000256" key="1">
    <source>
        <dbReference type="SAM" id="MobiDB-lite"/>
    </source>
</evidence>
<protein>
    <recommendedName>
        <fullName evidence="2">PPM-type phosphatase domain-containing protein</fullName>
    </recommendedName>
</protein>
<dbReference type="PROSITE" id="PS51746">
    <property type="entry name" value="PPM_2"/>
    <property type="match status" value="1"/>
</dbReference>
<dbReference type="GO" id="GO:0004722">
    <property type="term" value="F:protein serine/threonine phosphatase activity"/>
    <property type="evidence" value="ECO:0007669"/>
    <property type="project" value="InterPro"/>
</dbReference>
<dbReference type="Pfam" id="PF00481">
    <property type="entry name" value="PP2C"/>
    <property type="match status" value="1"/>
</dbReference>
<dbReference type="InterPro" id="IPR001932">
    <property type="entry name" value="PPM-type_phosphatase-like_dom"/>
</dbReference>
<dbReference type="PANTHER" id="PTHR47992">
    <property type="entry name" value="PROTEIN PHOSPHATASE"/>
    <property type="match status" value="1"/>
</dbReference>
<dbReference type="CDD" id="cd00143">
    <property type="entry name" value="PP2Cc"/>
    <property type="match status" value="1"/>
</dbReference>
<feature type="compositionally biased region" description="Basic residues" evidence="1">
    <location>
        <begin position="1"/>
        <end position="10"/>
    </location>
</feature>
<dbReference type="InterPro" id="IPR036457">
    <property type="entry name" value="PPM-type-like_dom_sf"/>
</dbReference>
<evidence type="ECO:0000313" key="3">
    <source>
        <dbReference type="EMBL" id="CAD9816694.1"/>
    </source>
</evidence>
<accession>A0A7S2XMB4</accession>
<feature type="region of interest" description="Disordered" evidence="1">
    <location>
        <begin position="154"/>
        <end position="186"/>
    </location>
</feature>